<dbReference type="KEGG" id="ppel:H6H00_15865"/>
<dbReference type="Pfam" id="PF13561">
    <property type="entry name" value="adh_short_C2"/>
    <property type="match status" value="1"/>
</dbReference>
<dbReference type="GO" id="GO:0030497">
    <property type="term" value="P:fatty acid elongation"/>
    <property type="evidence" value="ECO:0007669"/>
    <property type="project" value="TreeGrafter"/>
</dbReference>
<keyword evidence="5" id="KW-1185">Reference proteome</keyword>
<dbReference type="InterPro" id="IPR057326">
    <property type="entry name" value="KR_dom"/>
</dbReference>
<sequence>MVTGGSRGIGRAVVDRALAGGDRVVVLARSAAGSDRPAGRVLALAVDVADPASVAAAFEQLDGPVDVLVNSAGVHRGGLVEQVGDAAWNEVLATNLTGAFTVVRAARPLLVAGSAVVNIGAVVGLRGFAGDVAYGSAKAGLSGLTQTLAIELARDGIRVNLVVPGFVETDMTDGIPAAARERIVAGIPLGRPGRAAEIADVVWSVAGSSYMTGSTVAVDGGLLASFGAPARRVRDRAGG</sequence>
<gene>
    <name evidence="4" type="ORF">H6H00_15865</name>
</gene>
<dbReference type="AlphaFoldDB" id="A0A7G7MS78"/>
<protein>
    <submittedName>
        <fullName evidence="4">SDR family oxidoreductase</fullName>
    </submittedName>
</protein>
<dbReference type="PANTHER" id="PTHR42760:SF40">
    <property type="entry name" value="3-OXOACYL-[ACYL-CARRIER-PROTEIN] REDUCTASE, CHLOROPLASTIC"/>
    <property type="match status" value="1"/>
</dbReference>
<dbReference type="InterPro" id="IPR036291">
    <property type="entry name" value="NAD(P)-bd_dom_sf"/>
</dbReference>
<proteinExistence type="inferred from homology"/>
<accession>A0A7G7MS78</accession>
<dbReference type="EMBL" id="CP060131">
    <property type="protein sequence ID" value="QNG55639.1"/>
    <property type="molecule type" value="Genomic_DNA"/>
</dbReference>
<evidence type="ECO:0000256" key="1">
    <source>
        <dbReference type="ARBA" id="ARBA00006484"/>
    </source>
</evidence>
<dbReference type="PRINTS" id="PR00080">
    <property type="entry name" value="SDRFAMILY"/>
</dbReference>
<feature type="domain" description="Ketoreductase" evidence="3">
    <location>
        <begin position="1"/>
        <end position="201"/>
    </location>
</feature>
<dbReference type="Proteomes" id="UP000515728">
    <property type="component" value="Chromosome"/>
</dbReference>
<dbReference type="GO" id="GO:0016616">
    <property type="term" value="F:oxidoreductase activity, acting on the CH-OH group of donors, NAD or NADP as acceptor"/>
    <property type="evidence" value="ECO:0007669"/>
    <property type="project" value="TreeGrafter"/>
</dbReference>
<reference evidence="4 5" key="1">
    <citation type="submission" date="2020-08" db="EMBL/GenBank/DDBJ databases">
        <authorList>
            <person name="Mo P."/>
        </authorList>
    </citation>
    <scope>NUCLEOTIDE SEQUENCE [LARGE SCALE GENOMIC DNA]</scope>
    <source>
        <strain evidence="4 5">CGMCC 4.1532</strain>
    </source>
</reference>
<dbReference type="SMART" id="SM00822">
    <property type="entry name" value="PKS_KR"/>
    <property type="match status" value="1"/>
</dbReference>
<name>A0A7G7MS78_9PSEU</name>
<dbReference type="InterPro" id="IPR002347">
    <property type="entry name" value="SDR_fam"/>
</dbReference>
<dbReference type="InterPro" id="IPR020904">
    <property type="entry name" value="Sc_DH/Rdtase_CS"/>
</dbReference>
<dbReference type="FunFam" id="3.40.50.720:FF:000084">
    <property type="entry name" value="Short-chain dehydrogenase reductase"/>
    <property type="match status" value="1"/>
</dbReference>
<dbReference type="Gene3D" id="3.40.50.720">
    <property type="entry name" value="NAD(P)-binding Rossmann-like Domain"/>
    <property type="match status" value="1"/>
</dbReference>
<dbReference type="PRINTS" id="PR00081">
    <property type="entry name" value="GDHRDH"/>
</dbReference>
<dbReference type="SUPFAM" id="SSF51735">
    <property type="entry name" value="NAD(P)-binding Rossmann-fold domains"/>
    <property type="match status" value="1"/>
</dbReference>
<keyword evidence="2" id="KW-0560">Oxidoreductase</keyword>
<organism evidence="4 5">
    <name type="scientific">Pseudonocardia petroleophila</name>
    <dbReference type="NCBI Taxonomy" id="37331"/>
    <lineage>
        <taxon>Bacteria</taxon>
        <taxon>Bacillati</taxon>
        <taxon>Actinomycetota</taxon>
        <taxon>Actinomycetes</taxon>
        <taxon>Pseudonocardiales</taxon>
        <taxon>Pseudonocardiaceae</taxon>
        <taxon>Pseudonocardia</taxon>
    </lineage>
</organism>
<dbReference type="PROSITE" id="PS00061">
    <property type="entry name" value="ADH_SHORT"/>
    <property type="match status" value="1"/>
</dbReference>
<evidence type="ECO:0000313" key="5">
    <source>
        <dbReference type="Proteomes" id="UP000515728"/>
    </source>
</evidence>
<dbReference type="PANTHER" id="PTHR42760">
    <property type="entry name" value="SHORT-CHAIN DEHYDROGENASES/REDUCTASES FAMILY MEMBER"/>
    <property type="match status" value="1"/>
</dbReference>
<evidence type="ECO:0000256" key="2">
    <source>
        <dbReference type="ARBA" id="ARBA00023002"/>
    </source>
</evidence>
<evidence type="ECO:0000259" key="3">
    <source>
        <dbReference type="SMART" id="SM00822"/>
    </source>
</evidence>
<evidence type="ECO:0000313" key="4">
    <source>
        <dbReference type="EMBL" id="QNG55639.1"/>
    </source>
</evidence>
<comment type="similarity">
    <text evidence="1">Belongs to the short-chain dehydrogenases/reductases (SDR) family.</text>
</comment>